<gene>
    <name evidence="1" type="ORF">MiSe_30830</name>
</gene>
<evidence type="ECO:0000313" key="2">
    <source>
        <dbReference type="Proteomes" id="UP001050975"/>
    </source>
</evidence>
<protein>
    <submittedName>
        <fullName evidence="1">Adenylate cyclase</fullName>
    </submittedName>
</protein>
<comment type="caution">
    <text evidence="1">The sequence shown here is derived from an EMBL/GenBank/DDBJ whole genome shotgun (WGS) entry which is preliminary data.</text>
</comment>
<proteinExistence type="predicted"/>
<reference evidence="1" key="1">
    <citation type="submission" date="2019-10" db="EMBL/GenBank/DDBJ databases">
        <title>Draft genome sequece of Microseira wollei NIES-4236.</title>
        <authorList>
            <person name="Yamaguchi H."/>
            <person name="Suzuki S."/>
            <person name="Kawachi M."/>
        </authorList>
    </citation>
    <scope>NUCLEOTIDE SEQUENCE</scope>
    <source>
        <strain evidence="1">NIES-4236</strain>
    </source>
</reference>
<dbReference type="Proteomes" id="UP001050975">
    <property type="component" value="Unassembled WGS sequence"/>
</dbReference>
<dbReference type="EMBL" id="BLAY01000043">
    <property type="protein sequence ID" value="GET38327.1"/>
    <property type="molecule type" value="Genomic_DNA"/>
</dbReference>
<sequence length="71" mass="8084">MDSTVISDAVNLASRLEQLTKVYSVPLLISHYTFSQLQEQMNFVRRLIERVQVKGKSQKVAVFEVFDAAPI</sequence>
<name>A0AAV3X628_9CYAN</name>
<accession>A0AAV3X628</accession>
<dbReference type="SUPFAM" id="SSF55073">
    <property type="entry name" value="Nucleotide cyclase"/>
    <property type="match status" value="1"/>
</dbReference>
<dbReference type="InterPro" id="IPR029787">
    <property type="entry name" value="Nucleotide_cyclase"/>
</dbReference>
<organism evidence="1 2">
    <name type="scientific">Microseira wollei NIES-4236</name>
    <dbReference type="NCBI Taxonomy" id="2530354"/>
    <lineage>
        <taxon>Bacteria</taxon>
        <taxon>Bacillati</taxon>
        <taxon>Cyanobacteriota</taxon>
        <taxon>Cyanophyceae</taxon>
        <taxon>Oscillatoriophycideae</taxon>
        <taxon>Aerosakkonematales</taxon>
        <taxon>Aerosakkonemataceae</taxon>
        <taxon>Microseira</taxon>
    </lineage>
</organism>
<dbReference type="Gene3D" id="3.30.70.1230">
    <property type="entry name" value="Nucleotide cyclase"/>
    <property type="match status" value="1"/>
</dbReference>
<dbReference type="AlphaFoldDB" id="A0AAV3X628"/>
<keyword evidence="2" id="KW-1185">Reference proteome</keyword>
<dbReference type="RefSeq" id="WP_226581356.1">
    <property type="nucleotide sequence ID" value="NZ_BLAY01000043.1"/>
</dbReference>
<evidence type="ECO:0000313" key="1">
    <source>
        <dbReference type="EMBL" id="GET38327.1"/>
    </source>
</evidence>